<comment type="caution">
    <text evidence="3">The sequence shown here is derived from an EMBL/GenBank/DDBJ whole genome shotgun (WGS) entry which is preliminary data.</text>
</comment>
<name>A0A9X2KTC4_9GAMM</name>
<dbReference type="AlphaFoldDB" id="A0A9X2KTC4"/>
<dbReference type="Gene3D" id="3.10.510.20">
    <property type="entry name" value="YcgL domain"/>
    <property type="match status" value="1"/>
</dbReference>
<dbReference type="PANTHER" id="PTHR38109">
    <property type="entry name" value="PROTEIN YCGL"/>
    <property type="match status" value="1"/>
</dbReference>
<dbReference type="SUPFAM" id="SSF160191">
    <property type="entry name" value="YcgL-like"/>
    <property type="match status" value="1"/>
</dbReference>
<feature type="domain" description="YcgL" evidence="2">
    <location>
        <begin position="3"/>
        <end position="87"/>
    </location>
</feature>
<proteinExistence type="inferred from homology"/>
<evidence type="ECO:0000259" key="2">
    <source>
        <dbReference type="PROSITE" id="PS51648"/>
    </source>
</evidence>
<gene>
    <name evidence="3" type="ORF">M6D89_06965</name>
</gene>
<dbReference type="HAMAP" id="MF_01866">
    <property type="entry name" value="UPF0745"/>
    <property type="match status" value="1"/>
</dbReference>
<dbReference type="PANTHER" id="PTHR38109:SF1">
    <property type="entry name" value="PROTEIN YCGL"/>
    <property type="match status" value="1"/>
</dbReference>
<dbReference type="EMBL" id="JAMFTH010000001">
    <property type="protein sequence ID" value="MCP8899037.1"/>
    <property type="molecule type" value="Genomic_DNA"/>
</dbReference>
<dbReference type="Pfam" id="PF05166">
    <property type="entry name" value="YcgL"/>
    <property type="match status" value="1"/>
</dbReference>
<dbReference type="RefSeq" id="WP_253967299.1">
    <property type="nucleotide sequence ID" value="NZ_JAMFTH010000001.1"/>
</dbReference>
<evidence type="ECO:0000313" key="4">
    <source>
        <dbReference type="Proteomes" id="UP001139319"/>
    </source>
</evidence>
<keyword evidence="4" id="KW-1185">Reference proteome</keyword>
<accession>A0A9X2KTC4</accession>
<dbReference type="InterPro" id="IPR038068">
    <property type="entry name" value="YcgL-like_sf"/>
</dbReference>
<evidence type="ECO:0000313" key="3">
    <source>
        <dbReference type="EMBL" id="MCP8899037.1"/>
    </source>
</evidence>
<reference evidence="3" key="1">
    <citation type="submission" date="2022-05" db="EMBL/GenBank/DDBJ databases">
        <authorList>
            <person name="Sun H.-N."/>
        </authorList>
    </citation>
    <scope>NUCLEOTIDE SEQUENCE</scope>
    <source>
        <strain evidence="3">HB14</strain>
    </source>
</reference>
<dbReference type="InterPro" id="IPR027354">
    <property type="entry name" value="YcgL_dom"/>
</dbReference>
<dbReference type="PROSITE" id="PS51648">
    <property type="entry name" value="YCGL"/>
    <property type="match status" value="1"/>
</dbReference>
<sequence length="97" mass="10785">MKVICQIYRSSRDPGMYLYCKKAEGLAKVPEALMQRFGRAEPALVLALDKNRKLAHADIEKVLAKLDSDGYYLQMPPLSQMDAEALAVQANNSKLNG</sequence>
<dbReference type="Proteomes" id="UP001139319">
    <property type="component" value="Unassembled WGS sequence"/>
</dbReference>
<evidence type="ECO:0000256" key="1">
    <source>
        <dbReference type="HAMAP-Rule" id="MF_01866"/>
    </source>
</evidence>
<organism evidence="3 4">
    <name type="scientific">Gilvimarinus xylanilyticus</name>
    <dbReference type="NCBI Taxonomy" id="2944139"/>
    <lineage>
        <taxon>Bacteria</taxon>
        <taxon>Pseudomonadati</taxon>
        <taxon>Pseudomonadota</taxon>
        <taxon>Gammaproteobacteria</taxon>
        <taxon>Cellvibrionales</taxon>
        <taxon>Cellvibrionaceae</taxon>
        <taxon>Gilvimarinus</taxon>
    </lineage>
</organism>
<reference evidence="3" key="2">
    <citation type="submission" date="2023-01" db="EMBL/GenBank/DDBJ databases">
        <title>Gilvimarinus xylanilyticus HB14 isolated from Caulerpa lentillifera aquaculture base in Hainan, China.</title>
        <authorList>
            <person name="Zhang Y.-J."/>
        </authorList>
    </citation>
    <scope>NUCLEOTIDE SEQUENCE</scope>
    <source>
        <strain evidence="3">HB14</strain>
    </source>
</reference>
<protein>
    <recommendedName>
        <fullName evidence="1">YcgL domain-containing protein M6D89_06965</fullName>
    </recommendedName>
</protein>